<evidence type="ECO:0000313" key="6">
    <source>
        <dbReference type="EMBL" id="CAP41535.1"/>
    </source>
</evidence>
<dbReference type="InterPro" id="IPR036390">
    <property type="entry name" value="WH_DNA-bd_sf"/>
</dbReference>
<dbReference type="EMBL" id="AM902716">
    <property type="protein sequence ID" value="CAP41535.1"/>
    <property type="molecule type" value="Genomic_DNA"/>
</dbReference>
<dbReference type="KEGG" id="bpt:Bpet1201"/>
<comment type="similarity">
    <text evidence="1">Belongs to the LysR transcriptional regulatory family.</text>
</comment>
<dbReference type="PANTHER" id="PTHR30537:SF5">
    <property type="entry name" value="HTH-TYPE TRANSCRIPTIONAL ACTIVATOR TTDR-RELATED"/>
    <property type="match status" value="1"/>
</dbReference>
<dbReference type="STRING" id="94624.Bpet1201"/>
<dbReference type="GO" id="GO:0006351">
    <property type="term" value="P:DNA-templated transcription"/>
    <property type="evidence" value="ECO:0007669"/>
    <property type="project" value="TreeGrafter"/>
</dbReference>
<evidence type="ECO:0000313" key="7">
    <source>
        <dbReference type="Proteomes" id="UP000001225"/>
    </source>
</evidence>
<dbReference type="PANTHER" id="PTHR30537">
    <property type="entry name" value="HTH-TYPE TRANSCRIPTIONAL REGULATOR"/>
    <property type="match status" value="1"/>
</dbReference>
<dbReference type="Proteomes" id="UP000001225">
    <property type="component" value="Chromosome"/>
</dbReference>
<evidence type="ECO:0000256" key="3">
    <source>
        <dbReference type="ARBA" id="ARBA00023125"/>
    </source>
</evidence>
<keyword evidence="4" id="KW-0804">Transcription</keyword>
<gene>
    <name evidence="6" type="ordered locus">Bpet1201</name>
</gene>
<dbReference type="SUPFAM" id="SSF46785">
    <property type="entry name" value="Winged helix' DNA-binding domain"/>
    <property type="match status" value="1"/>
</dbReference>
<evidence type="ECO:0000256" key="2">
    <source>
        <dbReference type="ARBA" id="ARBA00023015"/>
    </source>
</evidence>
<dbReference type="Gene3D" id="3.40.190.290">
    <property type="match status" value="1"/>
</dbReference>
<dbReference type="Gene3D" id="1.10.10.10">
    <property type="entry name" value="Winged helix-like DNA-binding domain superfamily/Winged helix DNA-binding domain"/>
    <property type="match status" value="1"/>
</dbReference>
<dbReference type="GO" id="GO:0003700">
    <property type="term" value="F:DNA-binding transcription factor activity"/>
    <property type="evidence" value="ECO:0007669"/>
    <property type="project" value="InterPro"/>
</dbReference>
<keyword evidence="2" id="KW-0805">Transcription regulation</keyword>
<dbReference type="InterPro" id="IPR036388">
    <property type="entry name" value="WH-like_DNA-bd_sf"/>
</dbReference>
<dbReference type="PROSITE" id="PS50931">
    <property type="entry name" value="HTH_LYSR"/>
    <property type="match status" value="1"/>
</dbReference>
<dbReference type="InterPro" id="IPR005119">
    <property type="entry name" value="LysR_subst-bd"/>
</dbReference>
<proteinExistence type="inferred from homology"/>
<sequence length="300" mass="33587">MNRDIDRLRDMALFAEVAREGTFVKASETLGVPVSTLSRRISEFEKGINVKLFHRSTRKTTLTEVGARYYQQIDDILQQVRHVNDELDSETSTPGGQLRVSMPADFGAYLADVHFDELRAAYPSITYEFFLTSDEVDLMVGRYDVSILIGDPPSASRLIARRIGTVHRHLYSAPEYLERHRVPAKPEQLNSHTCLFPPPVESGGGWLMRNGPEVIHVNPSPLLMINSQAVIRQLVMHGIGIGQLSRSYAAALVRTGSLVAVLPEWELDPQSLYVLTASRLLPARVRAFVDFLAETFRGLT</sequence>
<name>A9IC82_BORPD</name>
<dbReference type="CDD" id="cd08422">
    <property type="entry name" value="PBP2_CrgA_like"/>
    <property type="match status" value="1"/>
</dbReference>
<keyword evidence="3" id="KW-0238">DNA-binding</keyword>
<dbReference type="GO" id="GO:0043565">
    <property type="term" value="F:sequence-specific DNA binding"/>
    <property type="evidence" value="ECO:0007669"/>
    <property type="project" value="TreeGrafter"/>
</dbReference>
<dbReference type="eggNOG" id="COG0583">
    <property type="taxonomic scope" value="Bacteria"/>
</dbReference>
<keyword evidence="7" id="KW-1185">Reference proteome</keyword>
<dbReference type="AlphaFoldDB" id="A9IC82"/>
<protein>
    <submittedName>
        <fullName evidence="6">Transcriptional regulator, LysR-family</fullName>
    </submittedName>
</protein>
<evidence type="ECO:0000256" key="1">
    <source>
        <dbReference type="ARBA" id="ARBA00009437"/>
    </source>
</evidence>
<reference evidence="6 7" key="1">
    <citation type="journal article" date="2008" name="BMC Genomics">
        <title>The missing link: Bordetella petrii is endowed with both the metabolic versatility of environmental bacteria and virulence traits of pathogenic Bordetellae.</title>
        <authorList>
            <person name="Gross R."/>
            <person name="Guzman C.A."/>
            <person name="Sebaihia M."/>
            <person name="Martins Dos Santos V.A."/>
            <person name="Pieper D.H."/>
            <person name="Koebnik R."/>
            <person name="Lechner M."/>
            <person name="Bartels D."/>
            <person name="Buhrmester J."/>
            <person name="Choudhuri J.V."/>
            <person name="Ebensen T."/>
            <person name="Gaigalat L."/>
            <person name="Herrmann S."/>
            <person name="Khachane A.N."/>
            <person name="Larisch C."/>
            <person name="Link S."/>
            <person name="Linke B."/>
            <person name="Meyer F."/>
            <person name="Mormann S."/>
            <person name="Nakunst D."/>
            <person name="Rueckert C."/>
            <person name="Schneiker-Bekel S."/>
            <person name="Schulze K."/>
            <person name="Vorhoelter F.J."/>
            <person name="Yevsa T."/>
            <person name="Engle J.T."/>
            <person name="Goldman W.E."/>
            <person name="Puehler A."/>
            <person name="Goebel U.B."/>
            <person name="Goesmann A."/>
            <person name="Bloecker H."/>
            <person name="Kaiser O."/>
            <person name="Martinez-Arias R."/>
        </authorList>
    </citation>
    <scope>NUCLEOTIDE SEQUENCE [LARGE SCALE GENOMIC DNA]</scope>
    <source>
        <strain evidence="7">ATCC BAA-461 / DSM 12804 / CCUG 43448 / CIP 107267 / Se-1111R</strain>
    </source>
</reference>
<feature type="domain" description="HTH lysR-type" evidence="5">
    <location>
        <begin position="6"/>
        <end position="63"/>
    </location>
</feature>
<dbReference type="FunFam" id="1.10.10.10:FF:000001">
    <property type="entry name" value="LysR family transcriptional regulator"/>
    <property type="match status" value="1"/>
</dbReference>
<accession>A9IC82</accession>
<dbReference type="InterPro" id="IPR000847">
    <property type="entry name" value="LysR_HTH_N"/>
</dbReference>
<dbReference type="Pfam" id="PF03466">
    <property type="entry name" value="LysR_substrate"/>
    <property type="match status" value="1"/>
</dbReference>
<dbReference type="Pfam" id="PF00126">
    <property type="entry name" value="HTH_1"/>
    <property type="match status" value="1"/>
</dbReference>
<dbReference type="InterPro" id="IPR058163">
    <property type="entry name" value="LysR-type_TF_proteobact-type"/>
</dbReference>
<evidence type="ECO:0000256" key="4">
    <source>
        <dbReference type="ARBA" id="ARBA00023163"/>
    </source>
</evidence>
<dbReference type="SUPFAM" id="SSF53850">
    <property type="entry name" value="Periplasmic binding protein-like II"/>
    <property type="match status" value="1"/>
</dbReference>
<organism evidence="6 7">
    <name type="scientific">Bordetella petrii (strain ATCC BAA-461 / DSM 12804 / CCUG 43448 / CIP 107267 / Se-1111R)</name>
    <dbReference type="NCBI Taxonomy" id="340100"/>
    <lineage>
        <taxon>Bacteria</taxon>
        <taxon>Pseudomonadati</taxon>
        <taxon>Pseudomonadota</taxon>
        <taxon>Betaproteobacteria</taxon>
        <taxon>Burkholderiales</taxon>
        <taxon>Alcaligenaceae</taxon>
        <taxon>Bordetella</taxon>
    </lineage>
</organism>
<evidence type="ECO:0000259" key="5">
    <source>
        <dbReference type="PROSITE" id="PS50931"/>
    </source>
</evidence>